<sequence length="256" mass="28544">MDDVFAALANPVRRALLDFLKGKDGQTLGELERQTQLTRFGVMKHLKVLEDARLVLTRKVGREKHHYLNPAPIQLVSDRWISRYAAPQVAAMANLKALLEANDPMSTVPTHVYELFIRATPEALWAVLTDDSKTPLYEHFNMTSRTDWRVGGAREYFMGERRVIEGQLVEIDPPRRIVMTFSAQWAPDVAVDRPSRVTWEITPIGTDACKLTLIHDGFGGETATSKAVAHGWPEGLSRLKTLVETGVAFVVAPSAA</sequence>
<dbReference type="RefSeq" id="WP_237344920.1">
    <property type="nucleotide sequence ID" value="NZ_JABWGX010000006.1"/>
</dbReference>
<dbReference type="PANTHER" id="PTHR33154:SF33">
    <property type="entry name" value="TRANSCRIPTIONAL REPRESSOR SDPR"/>
    <property type="match status" value="1"/>
</dbReference>
<keyword evidence="3" id="KW-0238">DNA-binding</keyword>
<comment type="similarity">
    <text evidence="1">Belongs to the AHA1 family.</text>
</comment>
<dbReference type="InterPro" id="IPR036388">
    <property type="entry name" value="WH-like_DNA-bd_sf"/>
</dbReference>
<keyword evidence="2" id="KW-0805">Transcription regulation</keyword>
<dbReference type="InterPro" id="IPR023393">
    <property type="entry name" value="START-like_dom_sf"/>
</dbReference>
<evidence type="ECO:0000256" key="3">
    <source>
        <dbReference type="ARBA" id="ARBA00023125"/>
    </source>
</evidence>
<comment type="caution">
    <text evidence="6">The sequence shown here is derived from an EMBL/GenBank/DDBJ whole genome shotgun (WGS) entry which is preliminary data.</text>
</comment>
<proteinExistence type="inferred from homology"/>
<gene>
    <name evidence="6" type="ORF">QOZ94_000527</name>
</gene>
<dbReference type="InterPro" id="IPR011991">
    <property type="entry name" value="ArsR-like_HTH"/>
</dbReference>
<dbReference type="Pfam" id="PF08327">
    <property type="entry name" value="AHSA1"/>
    <property type="match status" value="1"/>
</dbReference>
<name>A0ABU0L9D0_XANAG</name>
<dbReference type="Proteomes" id="UP001241747">
    <property type="component" value="Unassembled WGS sequence"/>
</dbReference>
<evidence type="ECO:0000313" key="7">
    <source>
        <dbReference type="Proteomes" id="UP001241747"/>
    </source>
</evidence>
<protein>
    <submittedName>
        <fullName evidence="6">Uncharacterized protein YndB with AHSA1/START domain</fullName>
    </submittedName>
</protein>
<evidence type="ECO:0000259" key="5">
    <source>
        <dbReference type="PROSITE" id="PS50987"/>
    </source>
</evidence>
<keyword evidence="4" id="KW-0804">Transcription</keyword>
<evidence type="ECO:0000256" key="2">
    <source>
        <dbReference type="ARBA" id="ARBA00023015"/>
    </source>
</evidence>
<dbReference type="Gene3D" id="1.10.10.10">
    <property type="entry name" value="Winged helix-like DNA-binding domain superfamily/Winged helix DNA-binding domain"/>
    <property type="match status" value="1"/>
</dbReference>
<reference evidence="6 7" key="1">
    <citation type="submission" date="2023-07" db="EMBL/GenBank/DDBJ databases">
        <title>Genomic Encyclopedia of Type Strains, Phase IV (KMG-IV): sequencing the most valuable type-strain genomes for metagenomic binning, comparative biology and taxonomic classification.</title>
        <authorList>
            <person name="Goeker M."/>
        </authorList>
    </citation>
    <scope>NUCLEOTIDE SEQUENCE [LARGE SCALE GENOMIC DNA]</scope>
    <source>
        <strain evidence="6 7">DSM 3770</strain>
    </source>
</reference>
<dbReference type="Gene3D" id="3.30.530.20">
    <property type="match status" value="1"/>
</dbReference>
<organism evidence="6 7">
    <name type="scientific">Xanthobacter agilis</name>
    <dbReference type="NCBI Taxonomy" id="47492"/>
    <lineage>
        <taxon>Bacteria</taxon>
        <taxon>Pseudomonadati</taxon>
        <taxon>Pseudomonadota</taxon>
        <taxon>Alphaproteobacteria</taxon>
        <taxon>Hyphomicrobiales</taxon>
        <taxon>Xanthobacteraceae</taxon>
        <taxon>Xanthobacter</taxon>
    </lineage>
</organism>
<dbReference type="InterPro" id="IPR051081">
    <property type="entry name" value="HTH_MetalResp_TranReg"/>
</dbReference>
<dbReference type="SUPFAM" id="SSF46785">
    <property type="entry name" value="Winged helix' DNA-binding domain"/>
    <property type="match status" value="1"/>
</dbReference>
<dbReference type="CDD" id="cd00090">
    <property type="entry name" value="HTH_ARSR"/>
    <property type="match status" value="1"/>
</dbReference>
<evidence type="ECO:0000256" key="4">
    <source>
        <dbReference type="ARBA" id="ARBA00023163"/>
    </source>
</evidence>
<dbReference type="SUPFAM" id="SSF55961">
    <property type="entry name" value="Bet v1-like"/>
    <property type="match status" value="1"/>
</dbReference>
<dbReference type="InterPro" id="IPR013538">
    <property type="entry name" value="ASHA1/2-like_C"/>
</dbReference>
<evidence type="ECO:0000256" key="1">
    <source>
        <dbReference type="ARBA" id="ARBA00006817"/>
    </source>
</evidence>
<dbReference type="PANTHER" id="PTHR33154">
    <property type="entry name" value="TRANSCRIPTIONAL REGULATOR, ARSR FAMILY"/>
    <property type="match status" value="1"/>
</dbReference>
<keyword evidence="7" id="KW-1185">Reference proteome</keyword>
<dbReference type="InterPro" id="IPR001845">
    <property type="entry name" value="HTH_ArsR_DNA-bd_dom"/>
</dbReference>
<evidence type="ECO:0000313" key="6">
    <source>
        <dbReference type="EMBL" id="MDQ0503757.1"/>
    </source>
</evidence>
<feature type="domain" description="HTH arsR-type" evidence="5">
    <location>
        <begin position="1"/>
        <end position="88"/>
    </location>
</feature>
<dbReference type="CDD" id="cd08893">
    <property type="entry name" value="SRPBCC_CalC_Aha1-like_GntR-HTH"/>
    <property type="match status" value="1"/>
</dbReference>
<accession>A0ABU0L9D0</accession>
<dbReference type="EMBL" id="JAUSVY010000001">
    <property type="protein sequence ID" value="MDQ0503757.1"/>
    <property type="molecule type" value="Genomic_DNA"/>
</dbReference>
<dbReference type="InterPro" id="IPR036390">
    <property type="entry name" value="WH_DNA-bd_sf"/>
</dbReference>
<dbReference type="PROSITE" id="PS50987">
    <property type="entry name" value="HTH_ARSR_2"/>
    <property type="match status" value="1"/>
</dbReference>
<dbReference type="SMART" id="SM00418">
    <property type="entry name" value="HTH_ARSR"/>
    <property type="match status" value="1"/>
</dbReference>
<dbReference type="Pfam" id="PF12840">
    <property type="entry name" value="HTH_20"/>
    <property type="match status" value="1"/>
</dbReference>